<dbReference type="KEGG" id="cmp:Cha6605_0074"/>
<evidence type="ECO:0000313" key="1">
    <source>
        <dbReference type="EMBL" id="AFY91381.1"/>
    </source>
</evidence>
<proteinExistence type="predicted"/>
<dbReference type="HOGENOM" id="CLU_2823237_0_0_3"/>
<keyword evidence="2" id="KW-1185">Reference proteome</keyword>
<dbReference type="AlphaFoldDB" id="K9UAD9"/>
<accession>K9UAD9</accession>
<organism evidence="1 2">
    <name type="scientific">Chamaesiphon minutus (strain ATCC 27169 / PCC 6605)</name>
    <dbReference type="NCBI Taxonomy" id="1173020"/>
    <lineage>
        <taxon>Bacteria</taxon>
        <taxon>Bacillati</taxon>
        <taxon>Cyanobacteriota</taxon>
        <taxon>Cyanophyceae</taxon>
        <taxon>Gomontiellales</taxon>
        <taxon>Chamaesiphonaceae</taxon>
        <taxon>Chamaesiphon</taxon>
    </lineage>
</organism>
<protein>
    <submittedName>
        <fullName evidence="1">Uncharacterized protein</fullName>
    </submittedName>
</protein>
<sequence length="66" mass="7567">MLDIAHPTGVTAGFRYEKVEMGAKKRGDGEAHGKRIDLLLITHYHYLFMMSSIYLISPKFSHNGWE</sequence>
<reference evidence="1 2" key="1">
    <citation type="submission" date="2012-05" db="EMBL/GenBank/DDBJ databases">
        <title>Finished chromosome of genome of Chamaesiphon sp. PCC 6605.</title>
        <authorList>
            <consortium name="US DOE Joint Genome Institute"/>
            <person name="Gugger M."/>
            <person name="Coursin T."/>
            <person name="Rippka R."/>
            <person name="Tandeau De Marsac N."/>
            <person name="Huntemann M."/>
            <person name="Wei C.-L."/>
            <person name="Han J."/>
            <person name="Detter J.C."/>
            <person name="Han C."/>
            <person name="Tapia R."/>
            <person name="Chen A."/>
            <person name="Kyrpides N."/>
            <person name="Mavromatis K."/>
            <person name="Markowitz V."/>
            <person name="Szeto E."/>
            <person name="Ivanova N."/>
            <person name="Pagani I."/>
            <person name="Pati A."/>
            <person name="Goodwin L."/>
            <person name="Nordberg H.P."/>
            <person name="Cantor M.N."/>
            <person name="Hua S.X."/>
            <person name="Woyke T."/>
            <person name="Kerfeld C.A."/>
        </authorList>
    </citation>
    <scope>NUCLEOTIDE SEQUENCE [LARGE SCALE GENOMIC DNA]</scope>
    <source>
        <strain evidence="2">ATCC 27169 / PCC 6605</strain>
    </source>
</reference>
<gene>
    <name evidence="1" type="ORF">Cha6605_0074</name>
</gene>
<evidence type="ECO:0000313" key="2">
    <source>
        <dbReference type="Proteomes" id="UP000010366"/>
    </source>
</evidence>
<dbReference type="Proteomes" id="UP000010366">
    <property type="component" value="Chromosome"/>
</dbReference>
<name>K9UAD9_CHAP6</name>
<dbReference type="EMBL" id="CP003600">
    <property type="protein sequence ID" value="AFY91381.1"/>
    <property type="molecule type" value="Genomic_DNA"/>
</dbReference>